<dbReference type="AlphaFoldDB" id="A0A6V7H468"/>
<comment type="similarity">
    <text evidence="1">Belongs to the metallo-dependent hydrolases superfamily. Adenosine and AMP deaminases family.</text>
</comment>
<dbReference type="EMBL" id="CAJDYZ010005904">
    <property type="protein sequence ID" value="CAD1472912.1"/>
    <property type="molecule type" value="Genomic_DNA"/>
</dbReference>
<protein>
    <submittedName>
        <fullName evidence="2">Uncharacterized protein</fullName>
    </submittedName>
</protein>
<evidence type="ECO:0000256" key="1">
    <source>
        <dbReference type="ARBA" id="ARBA00006676"/>
    </source>
</evidence>
<reference evidence="2" key="1">
    <citation type="submission" date="2020-07" db="EMBL/GenBank/DDBJ databases">
        <authorList>
            <person name="Nazaruddin N."/>
        </authorList>
    </citation>
    <scope>NUCLEOTIDE SEQUENCE</scope>
</reference>
<feature type="non-terminal residue" evidence="2">
    <location>
        <position position="1"/>
    </location>
</feature>
<sequence>KKVWTIIIKTLVKCEKNLYKILNNPGNNFLNFHKNGKINCIGPSRITYVCPSYSLIWKMNATETKTLRKKAAKDLEERRSHYEPSLGPGIPDDVDHLFNLEENDFVPHFQRVSISGEDTSGVPLEDLQQASQLLVQALAIREKYMNNSKQSFPSITSRFLRSIDKRPISSDDEVQHDDRKAIA</sequence>
<dbReference type="InterPro" id="IPR006329">
    <property type="entry name" value="AMPD"/>
</dbReference>
<dbReference type="GO" id="GO:0032264">
    <property type="term" value="P:IMP salvage"/>
    <property type="evidence" value="ECO:0007669"/>
    <property type="project" value="InterPro"/>
</dbReference>
<organism evidence="2 3">
    <name type="scientific">Heterotrigona itama</name>
    <dbReference type="NCBI Taxonomy" id="395501"/>
    <lineage>
        <taxon>Eukaryota</taxon>
        <taxon>Metazoa</taxon>
        <taxon>Ecdysozoa</taxon>
        <taxon>Arthropoda</taxon>
        <taxon>Hexapoda</taxon>
        <taxon>Insecta</taxon>
        <taxon>Pterygota</taxon>
        <taxon>Neoptera</taxon>
        <taxon>Endopterygota</taxon>
        <taxon>Hymenoptera</taxon>
        <taxon>Apocrita</taxon>
        <taxon>Aculeata</taxon>
        <taxon>Apoidea</taxon>
        <taxon>Anthophila</taxon>
        <taxon>Apidae</taxon>
        <taxon>Heterotrigona</taxon>
    </lineage>
</organism>
<feature type="non-terminal residue" evidence="2">
    <location>
        <position position="183"/>
    </location>
</feature>
<accession>A0A6V7H468</accession>
<comment type="caution">
    <text evidence="2">The sequence shown here is derived from an EMBL/GenBank/DDBJ whole genome shotgun (WGS) entry which is preliminary data.</text>
</comment>
<dbReference type="OrthoDB" id="6769407at2759"/>
<gene>
    <name evidence="2" type="ORF">MHI_LOCUS344263</name>
</gene>
<evidence type="ECO:0000313" key="3">
    <source>
        <dbReference type="Proteomes" id="UP000752696"/>
    </source>
</evidence>
<dbReference type="GO" id="GO:0003876">
    <property type="term" value="F:AMP deaminase activity"/>
    <property type="evidence" value="ECO:0007669"/>
    <property type="project" value="InterPro"/>
</dbReference>
<keyword evidence="3" id="KW-1185">Reference proteome</keyword>
<name>A0A6V7H468_9HYME</name>
<dbReference type="Pfam" id="PF19326">
    <property type="entry name" value="AMP_deaminase"/>
    <property type="match status" value="1"/>
</dbReference>
<dbReference type="Proteomes" id="UP000752696">
    <property type="component" value="Unassembled WGS sequence"/>
</dbReference>
<proteinExistence type="inferred from homology"/>
<evidence type="ECO:0000313" key="2">
    <source>
        <dbReference type="EMBL" id="CAD1472912.1"/>
    </source>
</evidence>